<dbReference type="NCBIfam" id="TIGR01509">
    <property type="entry name" value="HAD-SF-IA-v3"/>
    <property type="match status" value="1"/>
</dbReference>
<organism evidence="1 2">
    <name type="scientific">Butyribacter intestini</name>
    <dbReference type="NCBI Taxonomy" id="1703332"/>
    <lineage>
        <taxon>Bacteria</taxon>
        <taxon>Bacillati</taxon>
        <taxon>Bacillota</taxon>
        <taxon>Clostridia</taxon>
        <taxon>Lachnospirales</taxon>
        <taxon>Lachnospiraceae</taxon>
        <taxon>Butyribacter</taxon>
    </lineage>
</organism>
<dbReference type="Gene3D" id="1.10.150.240">
    <property type="entry name" value="Putative phosphatase, domain 2"/>
    <property type="match status" value="1"/>
</dbReference>
<dbReference type="Pfam" id="PF00702">
    <property type="entry name" value="Hydrolase"/>
    <property type="match status" value="1"/>
</dbReference>
<evidence type="ECO:0000313" key="2">
    <source>
        <dbReference type="Proteomes" id="UP000050833"/>
    </source>
</evidence>
<accession>A0AAW3JTV9</accession>
<dbReference type="PANTHER" id="PTHR43611:SF3">
    <property type="entry name" value="FLAVIN MONONUCLEOTIDE HYDROLASE 1, CHLOROPLATIC"/>
    <property type="match status" value="1"/>
</dbReference>
<dbReference type="CDD" id="cd02603">
    <property type="entry name" value="HAD_sEH-N_like"/>
    <property type="match status" value="1"/>
</dbReference>
<evidence type="ECO:0000313" key="1">
    <source>
        <dbReference type="EMBL" id="KQC85984.1"/>
    </source>
</evidence>
<dbReference type="Proteomes" id="UP000050833">
    <property type="component" value="Unassembled WGS sequence"/>
</dbReference>
<dbReference type="InterPro" id="IPR036412">
    <property type="entry name" value="HAD-like_sf"/>
</dbReference>
<dbReference type="PANTHER" id="PTHR43611">
    <property type="entry name" value="ALPHA-D-GLUCOSE 1-PHOSPHATE PHOSPHATASE"/>
    <property type="match status" value="1"/>
</dbReference>
<dbReference type="EMBL" id="LLKB01000001">
    <property type="protein sequence ID" value="KQC85984.1"/>
    <property type="molecule type" value="Genomic_DNA"/>
</dbReference>
<dbReference type="PRINTS" id="PR00413">
    <property type="entry name" value="HADHALOGNASE"/>
</dbReference>
<dbReference type="SFLD" id="SFLDS00003">
    <property type="entry name" value="Haloacid_Dehalogenase"/>
    <property type="match status" value="1"/>
</dbReference>
<dbReference type="SFLD" id="SFLDG01129">
    <property type="entry name" value="C1.5:_HAD__Beta-PGM__Phosphata"/>
    <property type="match status" value="1"/>
</dbReference>
<proteinExistence type="predicted"/>
<protein>
    <submittedName>
        <fullName evidence="1">Haloacid dehalogenase</fullName>
    </submittedName>
</protein>
<reference evidence="1 2" key="1">
    <citation type="submission" date="2015-10" db="EMBL/GenBank/DDBJ databases">
        <title>Butyribacter intestini gen. nov., sp. nov., a butyric acid-producing bacterium of the family Lachnospiraceae isolated from the human faeces.</title>
        <authorList>
            <person name="Zou Y."/>
            <person name="Xue W."/>
            <person name="Luo G."/>
            <person name="Lv M."/>
        </authorList>
    </citation>
    <scope>NUCLEOTIDE SEQUENCE [LARGE SCALE GENOMIC DNA]</scope>
    <source>
        <strain evidence="1 2">TF01-11</strain>
    </source>
</reference>
<dbReference type="Gene3D" id="3.40.50.1000">
    <property type="entry name" value="HAD superfamily/HAD-like"/>
    <property type="match status" value="1"/>
</dbReference>
<dbReference type="InterPro" id="IPR023198">
    <property type="entry name" value="PGP-like_dom2"/>
</dbReference>
<sequence>MYIRKGYKDMIKNLIFDVGGVLFDYRWKEMFMDYGLDEDNAIRVGTQMFNDPDRTWDIFDLGIKSDEEIADIFCKKYPGDEDVIRWFIRHGEYMQVPRPKVWKKVHELKQKGYKIYILSNYPESLFKKHTEYADFMDDIDGLMVSYMIHKAKPAEDIYKALCDKYGLDRSESIFFDDRSENVEGAVKFGMKSVKILSEQVLLDELDRF</sequence>
<comment type="caution">
    <text evidence="1">The sequence shown here is derived from an EMBL/GenBank/DDBJ whole genome shotgun (WGS) entry which is preliminary data.</text>
</comment>
<gene>
    <name evidence="1" type="ORF">APZ18_01965</name>
</gene>
<dbReference type="SUPFAM" id="SSF56784">
    <property type="entry name" value="HAD-like"/>
    <property type="match status" value="1"/>
</dbReference>
<dbReference type="InterPro" id="IPR006439">
    <property type="entry name" value="HAD-SF_hydro_IA"/>
</dbReference>
<dbReference type="AlphaFoldDB" id="A0AAW3JTV9"/>
<name>A0AAW3JTV9_9FIRM</name>
<dbReference type="InterPro" id="IPR023214">
    <property type="entry name" value="HAD_sf"/>
</dbReference>
<keyword evidence="2" id="KW-1185">Reference proteome</keyword>